<keyword evidence="3 6" id="KW-0812">Transmembrane</keyword>
<dbReference type="SUPFAM" id="SSF103473">
    <property type="entry name" value="MFS general substrate transporter"/>
    <property type="match status" value="1"/>
</dbReference>
<feature type="transmembrane region" description="Helical" evidence="6">
    <location>
        <begin position="403"/>
        <end position="422"/>
    </location>
</feature>
<feature type="domain" description="Major facilitator superfamily (MFS) profile" evidence="7">
    <location>
        <begin position="246"/>
        <end position="437"/>
    </location>
</feature>
<dbReference type="GO" id="GO:0005886">
    <property type="term" value="C:plasma membrane"/>
    <property type="evidence" value="ECO:0007669"/>
    <property type="project" value="UniProtKB-SubCell"/>
</dbReference>
<accession>A0A7G9GKI5</accession>
<feature type="transmembrane region" description="Helical" evidence="6">
    <location>
        <begin position="110"/>
        <end position="135"/>
    </location>
</feature>
<feature type="transmembrane region" description="Helical" evidence="6">
    <location>
        <begin position="87"/>
        <end position="104"/>
    </location>
</feature>
<dbReference type="KEGG" id="ehn:H9Q80_13755"/>
<keyword evidence="4 6" id="KW-1133">Transmembrane helix</keyword>
<dbReference type="InterPro" id="IPR036259">
    <property type="entry name" value="MFS_trans_sf"/>
</dbReference>
<evidence type="ECO:0000313" key="8">
    <source>
        <dbReference type="EMBL" id="QNM11317.1"/>
    </source>
</evidence>
<evidence type="ECO:0000256" key="5">
    <source>
        <dbReference type="ARBA" id="ARBA00023136"/>
    </source>
</evidence>
<keyword evidence="9" id="KW-1185">Reference proteome</keyword>
<organism evidence="8 9">
    <name type="scientific">[Eubacterium] hominis</name>
    <dbReference type="NCBI Taxonomy" id="2764325"/>
    <lineage>
        <taxon>Bacteria</taxon>
        <taxon>Bacillati</taxon>
        <taxon>Bacillota</taxon>
        <taxon>Erysipelotrichia</taxon>
        <taxon>Erysipelotrichales</taxon>
        <taxon>Erysipelotrichaceae</taxon>
        <taxon>Amedibacillus</taxon>
    </lineage>
</organism>
<evidence type="ECO:0000256" key="6">
    <source>
        <dbReference type="SAM" id="Phobius"/>
    </source>
</evidence>
<protein>
    <submittedName>
        <fullName evidence="8">MFS transporter</fullName>
    </submittedName>
</protein>
<evidence type="ECO:0000256" key="2">
    <source>
        <dbReference type="ARBA" id="ARBA00022448"/>
    </source>
</evidence>
<dbReference type="GO" id="GO:0022857">
    <property type="term" value="F:transmembrane transporter activity"/>
    <property type="evidence" value="ECO:0007669"/>
    <property type="project" value="InterPro"/>
</dbReference>
<dbReference type="Gene3D" id="1.20.1250.20">
    <property type="entry name" value="MFS general substrate transporter like domains"/>
    <property type="match status" value="2"/>
</dbReference>
<feature type="transmembrane region" description="Helical" evidence="6">
    <location>
        <begin position="312"/>
        <end position="330"/>
    </location>
</feature>
<feature type="transmembrane region" description="Helical" evidence="6">
    <location>
        <begin position="147"/>
        <end position="168"/>
    </location>
</feature>
<gene>
    <name evidence="8" type="ORF">H9Q80_13755</name>
</gene>
<feature type="transmembrane region" description="Helical" evidence="6">
    <location>
        <begin position="281"/>
        <end position="300"/>
    </location>
</feature>
<evidence type="ECO:0000256" key="1">
    <source>
        <dbReference type="ARBA" id="ARBA00004651"/>
    </source>
</evidence>
<evidence type="ECO:0000313" key="9">
    <source>
        <dbReference type="Proteomes" id="UP000515856"/>
    </source>
</evidence>
<dbReference type="InterPro" id="IPR024671">
    <property type="entry name" value="Atg22-like"/>
</dbReference>
<sequence length="437" mass="48283">MLLKLLERMGFTKEEGSWILYDVGNSAQVLTTCTVIFPLLIAKITPGDSSVYVGWANAVYAIILALISPVLGTMADYKDTKMKMFKFFLFIGIAGGFGLALPFIDYKTAIVVFVIAMLGYNGSIIFYDAFIVDVCDDERVDKVSAAGYAWGYIGSVLPFLIFVIPFAAVTLFGDTNGDLVLGGFTLTYRVACGITMGLAVLWWLFYSLPIMKNVKQTHYHEPVPHVVKESFSHLYHTFRDVKKNKNIFLFCISYFFYIDCVNTVIKMAVSLASEMGIDDTMSLVVVILINIVACPASIFFGRLVGRFGSKKMIYSGIIGYTGVVLCGAMIKTYPSFIWAVALLVGLFQGGIQSVSRSYFAKLIPDKADSNEFFGFFSVFSKFSAILGPIAVSVIIMITGETRYGILGLIPMMLLGALVLAFVKDPESEQKFHKKKIK</sequence>
<keyword evidence="2" id="KW-0813">Transport</keyword>
<keyword evidence="5 6" id="KW-0472">Membrane</keyword>
<reference evidence="8 9" key="1">
    <citation type="submission" date="2020-08" db="EMBL/GenBank/DDBJ databases">
        <authorList>
            <person name="Liu C."/>
            <person name="Sun Q."/>
        </authorList>
    </citation>
    <scope>NUCLEOTIDE SEQUENCE [LARGE SCALE GENOMIC DNA]</scope>
    <source>
        <strain evidence="8 9">NSJ-61</strain>
    </source>
</reference>
<proteinExistence type="predicted"/>
<dbReference type="AlphaFoldDB" id="A0A7G9GKI5"/>
<dbReference type="InterPro" id="IPR050495">
    <property type="entry name" value="ATG22/LtaA_families"/>
</dbReference>
<dbReference type="PROSITE" id="PS50850">
    <property type="entry name" value="MFS"/>
    <property type="match status" value="1"/>
</dbReference>
<dbReference type="EMBL" id="CP060636">
    <property type="protein sequence ID" value="QNM11317.1"/>
    <property type="molecule type" value="Genomic_DNA"/>
</dbReference>
<feature type="transmembrane region" description="Helical" evidence="6">
    <location>
        <begin position="247"/>
        <end position="269"/>
    </location>
</feature>
<dbReference type="PANTHER" id="PTHR23519">
    <property type="entry name" value="AUTOPHAGY-RELATED PROTEIN 22"/>
    <property type="match status" value="1"/>
</dbReference>
<feature type="transmembrane region" description="Helical" evidence="6">
    <location>
        <begin position="372"/>
        <end position="397"/>
    </location>
</feature>
<dbReference type="RefSeq" id="WP_117451777.1">
    <property type="nucleotide sequence ID" value="NZ_CP060636.1"/>
</dbReference>
<dbReference type="Pfam" id="PF11700">
    <property type="entry name" value="ATG22"/>
    <property type="match status" value="1"/>
</dbReference>
<feature type="transmembrane region" description="Helical" evidence="6">
    <location>
        <begin position="53"/>
        <end position="75"/>
    </location>
</feature>
<name>A0A7G9GKI5_9FIRM</name>
<dbReference type="Proteomes" id="UP000515856">
    <property type="component" value="Chromosome"/>
</dbReference>
<comment type="subcellular location">
    <subcellularLocation>
        <location evidence="1">Cell membrane</location>
        <topology evidence="1">Multi-pass membrane protein</topology>
    </subcellularLocation>
</comment>
<dbReference type="PANTHER" id="PTHR23519:SF1">
    <property type="entry name" value="AUTOPHAGY-RELATED PROTEIN 22"/>
    <property type="match status" value="1"/>
</dbReference>
<feature type="transmembrane region" description="Helical" evidence="6">
    <location>
        <begin position="188"/>
        <end position="206"/>
    </location>
</feature>
<evidence type="ECO:0000259" key="7">
    <source>
        <dbReference type="PROSITE" id="PS50850"/>
    </source>
</evidence>
<feature type="transmembrane region" description="Helical" evidence="6">
    <location>
        <begin position="20"/>
        <end position="41"/>
    </location>
</feature>
<evidence type="ECO:0000256" key="4">
    <source>
        <dbReference type="ARBA" id="ARBA00022989"/>
    </source>
</evidence>
<feature type="transmembrane region" description="Helical" evidence="6">
    <location>
        <begin position="336"/>
        <end position="360"/>
    </location>
</feature>
<dbReference type="InterPro" id="IPR020846">
    <property type="entry name" value="MFS_dom"/>
</dbReference>
<evidence type="ECO:0000256" key="3">
    <source>
        <dbReference type="ARBA" id="ARBA00022692"/>
    </source>
</evidence>